<evidence type="ECO:0000256" key="6">
    <source>
        <dbReference type="ARBA" id="ARBA00022729"/>
    </source>
</evidence>
<dbReference type="InterPro" id="IPR027231">
    <property type="entry name" value="Semaphorin"/>
</dbReference>
<dbReference type="PANTHER" id="PTHR11036:SF37">
    <property type="entry name" value="SEMAPHORIN-3B"/>
    <property type="match status" value="1"/>
</dbReference>
<evidence type="ECO:0000313" key="19">
    <source>
        <dbReference type="Proteomes" id="UP000694700"/>
    </source>
</evidence>
<dbReference type="GO" id="GO:0005886">
    <property type="term" value="C:plasma membrane"/>
    <property type="evidence" value="ECO:0007669"/>
    <property type="project" value="TreeGrafter"/>
</dbReference>
<feature type="domain" description="Ig-like" evidence="16">
    <location>
        <begin position="570"/>
        <end position="660"/>
    </location>
</feature>
<keyword evidence="6 15" id="KW-0732">Signal</keyword>
<dbReference type="FunFam" id="3.30.1680.10:FF:000001">
    <property type="entry name" value="Semaphorin 3F like"/>
    <property type="match status" value="1"/>
</dbReference>
<dbReference type="GO" id="GO:0045499">
    <property type="term" value="F:chemorepellent activity"/>
    <property type="evidence" value="ECO:0007669"/>
    <property type="project" value="TreeGrafter"/>
</dbReference>
<feature type="region of interest" description="Disordered" evidence="14">
    <location>
        <begin position="711"/>
        <end position="737"/>
    </location>
</feature>
<dbReference type="InterPro" id="IPR007110">
    <property type="entry name" value="Ig-like_dom"/>
</dbReference>
<comment type="subcellular location">
    <subcellularLocation>
        <location evidence="1">Membrane</location>
    </subcellularLocation>
    <subcellularLocation>
        <location evidence="2">Secreted</location>
    </subcellularLocation>
</comment>
<keyword evidence="9" id="KW-0472">Membrane</keyword>
<sequence length="737" mass="83535">KMMTMMMMMCSSLVLLGLIGLSASSSGRSPSSPRMKTLVFSCLFPDLQQFNGIKRFDLERTCCFRALLLDEERGRLFVGARNFLLSLSLDNISKQEQKIYWPAPVDWREECNWAGKDINTDCVNYVKVLHHYNRTHLYACGTGAFHPTCVYVEVGQKIEDHVFKIDPSMVEDGKGKSPYDPRHTSASVLIGDELYAGVATDLMGRDFTIFRSMGQRPSIRTEQHDSRWLNEPKFIAAVGVPESENPDDDKVFFFFRETAVEAQGFGKVTYSRIGQLCRNDMGGQRSLVNKWTTFLKARLVCSVPGNDGTETHFDELRDVFLLQTRDRKNPLIYTVFTTSSSVFQGSAVCLYTMNDIRRAFLGPFAHKEGPNFQWIPFQGKVPYPRPGMCPSKTFGSFESTKGFPDNVIQFARHHPLMFNPVTPLGGRPLFLRTGIPYTFTQITVDRVNAADGHYDVMFIGTDIGSVLKVISVPKGSWSNTELLLEELQLFKDSSSIISMEISSKRQQLYVGSDTGVVQVPLHRCSMYGKACAECCLARDPYCAWDGHTCTRYLPNTKRRFRRQDVRNGDPNALCSGGNTRVLEKRLYAVDGSSSFLECIPKSLQAQITWTYQRHPENSREEVRERRERGLLLRRAVRRDGGVYQCHAMEHGFTQTILAITLEILPLAGSAPSAPIPRSPLWYRDFMQLVDHPNLNTVDQICEQVWSRKHSLSEVRKGRNRRTHDGRPAPRSPRSAGK</sequence>
<keyword evidence="5" id="KW-0964">Secreted</keyword>
<dbReference type="Gene3D" id="2.60.40.10">
    <property type="entry name" value="Immunoglobulins"/>
    <property type="match status" value="1"/>
</dbReference>
<dbReference type="Pfam" id="PF01403">
    <property type="entry name" value="Sema"/>
    <property type="match status" value="1"/>
</dbReference>
<comment type="similarity">
    <text evidence="3">Belongs to the semaphorin family.</text>
</comment>
<dbReference type="PROSITE" id="PS50835">
    <property type="entry name" value="IG_LIKE"/>
    <property type="match status" value="1"/>
</dbReference>
<dbReference type="InterPro" id="IPR013783">
    <property type="entry name" value="Ig-like_fold"/>
</dbReference>
<dbReference type="InterPro" id="IPR036352">
    <property type="entry name" value="Semap_dom_sf"/>
</dbReference>
<evidence type="ECO:0000256" key="14">
    <source>
        <dbReference type="SAM" id="MobiDB-lite"/>
    </source>
</evidence>
<dbReference type="InterPro" id="IPR036179">
    <property type="entry name" value="Ig-like_dom_sf"/>
</dbReference>
<evidence type="ECO:0000259" key="17">
    <source>
        <dbReference type="PROSITE" id="PS51004"/>
    </source>
</evidence>
<reference evidence="18" key="1">
    <citation type="submission" date="2025-08" db="UniProtKB">
        <authorList>
            <consortium name="Ensembl"/>
        </authorList>
    </citation>
    <scope>IDENTIFICATION</scope>
</reference>
<dbReference type="Proteomes" id="UP000694700">
    <property type="component" value="Unplaced"/>
</dbReference>
<evidence type="ECO:0000256" key="15">
    <source>
        <dbReference type="SAM" id="SignalP"/>
    </source>
</evidence>
<dbReference type="GO" id="GO:0007411">
    <property type="term" value="P:axon guidance"/>
    <property type="evidence" value="ECO:0007669"/>
    <property type="project" value="TreeGrafter"/>
</dbReference>
<proteinExistence type="inferred from homology"/>
<dbReference type="PANTHER" id="PTHR11036">
    <property type="entry name" value="SEMAPHORIN"/>
    <property type="match status" value="1"/>
</dbReference>
<dbReference type="SUPFAM" id="SSF48726">
    <property type="entry name" value="Immunoglobulin"/>
    <property type="match status" value="1"/>
</dbReference>
<evidence type="ECO:0000256" key="1">
    <source>
        <dbReference type="ARBA" id="ARBA00004370"/>
    </source>
</evidence>
<evidence type="ECO:0000256" key="4">
    <source>
        <dbReference type="ARBA" id="ARBA00022473"/>
    </source>
</evidence>
<dbReference type="Gene3D" id="2.130.10.10">
    <property type="entry name" value="YVTN repeat-like/Quinoprotein amine dehydrogenase"/>
    <property type="match status" value="1"/>
</dbReference>
<protein>
    <submittedName>
        <fullName evidence="18">Sema domain, immunoglobulin domain (Ig), short basic domain, secreted, (semaphorin) 3B</fullName>
    </submittedName>
</protein>
<dbReference type="FunFam" id="2.130.10.10:FF:000015">
    <property type="entry name" value="Semaphorin 3B"/>
    <property type="match status" value="1"/>
</dbReference>
<evidence type="ECO:0000256" key="2">
    <source>
        <dbReference type="ARBA" id="ARBA00004613"/>
    </source>
</evidence>
<keyword evidence="12" id="KW-0393">Immunoglobulin domain</keyword>
<evidence type="ECO:0000256" key="13">
    <source>
        <dbReference type="PROSITE-ProRule" id="PRU00352"/>
    </source>
</evidence>
<dbReference type="InterPro" id="IPR015943">
    <property type="entry name" value="WD40/YVTN_repeat-like_dom_sf"/>
</dbReference>
<dbReference type="GO" id="GO:0035295">
    <property type="term" value="P:tube development"/>
    <property type="evidence" value="ECO:0007669"/>
    <property type="project" value="UniProtKB-ARBA"/>
</dbReference>
<dbReference type="Gene3D" id="3.30.1680.10">
    <property type="entry name" value="ligand-binding face of the semaphorins, domain 2"/>
    <property type="match status" value="1"/>
</dbReference>
<dbReference type="GO" id="GO:0071526">
    <property type="term" value="P:semaphorin-plexin signaling pathway"/>
    <property type="evidence" value="ECO:0007669"/>
    <property type="project" value="TreeGrafter"/>
</dbReference>
<dbReference type="FunFam" id="2.60.40.10:FF:000030">
    <property type="entry name" value="Semaphorin 3F like"/>
    <property type="match status" value="1"/>
</dbReference>
<organism evidence="18 19">
    <name type="scientific">Cyprinus carpio</name>
    <name type="common">Common carp</name>
    <dbReference type="NCBI Taxonomy" id="7962"/>
    <lineage>
        <taxon>Eukaryota</taxon>
        <taxon>Metazoa</taxon>
        <taxon>Chordata</taxon>
        <taxon>Craniata</taxon>
        <taxon>Vertebrata</taxon>
        <taxon>Euteleostomi</taxon>
        <taxon>Actinopterygii</taxon>
        <taxon>Neopterygii</taxon>
        <taxon>Teleostei</taxon>
        <taxon>Ostariophysi</taxon>
        <taxon>Cypriniformes</taxon>
        <taxon>Cyprinidae</taxon>
        <taxon>Cyprininae</taxon>
        <taxon>Cyprinus</taxon>
    </lineage>
</organism>
<evidence type="ECO:0000313" key="18">
    <source>
        <dbReference type="Ensembl" id="ENSCCRP00015011956.1"/>
    </source>
</evidence>
<evidence type="ECO:0000256" key="9">
    <source>
        <dbReference type="ARBA" id="ARBA00023136"/>
    </source>
</evidence>
<feature type="compositionally biased region" description="Basic and acidic residues" evidence="14">
    <location>
        <begin position="711"/>
        <end position="727"/>
    </location>
</feature>
<feature type="signal peptide" evidence="15">
    <location>
        <begin position="1"/>
        <end position="24"/>
    </location>
</feature>
<dbReference type="SUPFAM" id="SSF101912">
    <property type="entry name" value="Sema domain"/>
    <property type="match status" value="1"/>
</dbReference>
<dbReference type="Pfam" id="PF01437">
    <property type="entry name" value="PSI"/>
    <property type="match status" value="1"/>
</dbReference>
<keyword evidence="8" id="KW-0524">Neurogenesis</keyword>
<comment type="caution">
    <text evidence="13">Lacks conserved residue(s) required for the propagation of feature annotation.</text>
</comment>
<dbReference type="SMART" id="SM00630">
    <property type="entry name" value="Sema"/>
    <property type="match status" value="1"/>
</dbReference>
<evidence type="ECO:0000256" key="10">
    <source>
        <dbReference type="ARBA" id="ARBA00023157"/>
    </source>
</evidence>
<dbReference type="SMART" id="SM00409">
    <property type="entry name" value="IG"/>
    <property type="match status" value="1"/>
</dbReference>
<dbReference type="SUPFAM" id="SSF103575">
    <property type="entry name" value="Plexin repeat"/>
    <property type="match status" value="1"/>
</dbReference>
<dbReference type="InterPro" id="IPR002165">
    <property type="entry name" value="Plexin_repeat"/>
</dbReference>
<dbReference type="GO" id="GO:0001755">
    <property type="term" value="P:neural crest cell migration"/>
    <property type="evidence" value="ECO:0007669"/>
    <property type="project" value="TreeGrafter"/>
</dbReference>
<keyword evidence="7" id="KW-0221">Differentiation</keyword>
<evidence type="ECO:0000256" key="7">
    <source>
        <dbReference type="ARBA" id="ARBA00022782"/>
    </source>
</evidence>
<name>A0A8C1STJ7_CYPCA</name>
<feature type="chain" id="PRO_5034388013" evidence="15">
    <location>
        <begin position="25"/>
        <end position="737"/>
    </location>
</feature>
<dbReference type="GO" id="GO:0005576">
    <property type="term" value="C:extracellular region"/>
    <property type="evidence" value="ECO:0007669"/>
    <property type="project" value="UniProtKB-SubCell"/>
</dbReference>
<dbReference type="GO" id="GO:0030215">
    <property type="term" value="F:semaphorin receptor binding"/>
    <property type="evidence" value="ECO:0007669"/>
    <property type="project" value="InterPro"/>
</dbReference>
<evidence type="ECO:0000256" key="11">
    <source>
        <dbReference type="ARBA" id="ARBA00023180"/>
    </source>
</evidence>
<evidence type="ECO:0000256" key="5">
    <source>
        <dbReference type="ARBA" id="ARBA00022525"/>
    </source>
</evidence>
<dbReference type="AlphaFoldDB" id="A0A8C1STJ7"/>
<dbReference type="PROSITE" id="PS51004">
    <property type="entry name" value="SEMA"/>
    <property type="match status" value="1"/>
</dbReference>
<dbReference type="SMART" id="SM00423">
    <property type="entry name" value="PSI"/>
    <property type="match status" value="1"/>
</dbReference>
<accession>A0A8C1STJ7</accession>
<evidence type="ECO:0000256" key="8">
    <source>
        <dbReference type="ARBA" id="ARBA00022902"/>
    </source>
</evidence>
<keyword evidence="4" id="KW-0217">Developmental protein</keyword>
<evidence type="ECO:0000256" key="3">
    <source>
        <dbReference type="ARBA" id="ARBA00009492"/>
    </source>
</evidence>
<evidence type="ECO:0000256" key="12">
    <source>
        <dbReference type="ARBA" id="ARBA00023319"/>
    </source>
</evidence>
<keyword evidence="11" id="KW-0325">Glycoprotein</keyword>
<dbReference type="GO" id="GO:0072359">
    <property type="term" value="P:circulatory system development"/>
    <property type="evidence" value="ECO:0007669"/>
    <property type="project" value="UniProtKB-ARBA"/>
</dbReference>
<dbReference type="InterPro" id="IPR016201">
    <property type="entry name" value="PSI"/>
</dbReference>
<dbReference type="GO" id="GO:0030335">
    <property type="term" value="P:positive regulation of cell migration"/>
    <property type="evidence" value="ECO:0007669"/>
    <property type="project" value="TreeGrafter"/>
</dbReference>
<evidence type="ECO:0000259" key="16">
    <source>
        <dbReference type="PROSITE" id="PS50835"/>
    </source>
</evidence>
<feature type="domain" description="Sema" evidence="17">
    <location>
        <begin position="35"/>
        <end position="521"/>
    </location>
</feature>
<dbReference type="InterPro" id="IPR003599">
    <property type="entry name" value="Ig_sub"/>
</dbReference>
<dbReference type="InterPro" id="IPR001627">
    <property type="entry name" value="Semap_dom"/>
</dbReference>
<keyword evidence="10" id="KW-1015">Disulfide bond</keyword>
<dbReference type="Ensembl" id="ENSCCRT00015012389.1">
    <property type="protein sequence ID" value="ENSCCRP00015011956.1"/>
    <property type="gene ID" value="ENSCCRG00015003386.1"/>
</dbReference>